<keyword evidence="1" id="KW-1185">Reference proteome</keyword>
<organism evidence="1 2">
    <name type="scientific">Caenorhabditis tropicalis</name>
    <dbReference type="NCBI Taxonomy" id="1561998"/>
    <lineage>
        <taxon>Eukaryota</taxon>
        <taxon>Metazoa</taxon>
        <taxon>Ecdysozoa</taxon>
        <taxon>Nematoda</taxon>
        <taxon>Chromadorea</taxon>
        <taxon>Rhabditida</taxon>
        <taxon>Rhabditina</taxon>
        <taxon>Rhabditomorpha</taxon>
        <taxon>Rhabditoidea</taxon>
        <taxon>Rhabditidae</taxon>
        <taxon>Peloderinae</taxon>
        <taxon>Caenorhabditis</taxon>
    </lineage>
</organism>
<dbReference type="Proteomes" id="UP000095282">
    <property type="component" value="Unplaced"/>
</dbReference>
<sequence length="91" mass="10310">MTQTEEERVFEMLLSLGACCIEDRVYATSNSQFMFEAMSAENDEAHERDTLLCGAFVFALFLRSSSLLHISTIVLTFKGSDRKCSSDLWQV</sequence>
<proteinExistence type="predicted"/>
<accession>A0A1I7UPM2</accession>
<evidence type="ECO:0000313" key="2">
    <source>
        <dbReference type="WBParaSite" id="Csp11.Scaffold630.g18079.t1"/>
    </source>
</evidence>
<dbReference type="AlphaFoldDB" id="A0A1I7UPM2"/>
<reference evidence="2" key="1">
    <citation type="submission" date="2016-11" db="UniProtKB">
        <authorList>
            <consortium name="WormBaseParasite"/>
        </authorList>
    </citation>
    <scope>IDENTIFICATION</scope>
</reference>
<dbReference type="WBParaSite" id="Csp11.Scaffold630.g18079.t1">
    <property type="protein sequence ID" value="Csp11.Scaffold630.g18079.t1"/>
    <property type="gene ID" value="Csp11.Scaffold630.g18079"/>
</dbReference>
<evidence type="ECO:0000313" key="1">
    <source>
        <dbReference type="Proteomes" id="UP000095282"/>
    </source>
</evidence>
<protein>
    <submittedName>
        <fullName evidence="2">Uncharacterized protein</fullName>
    </submittedName>
</protein>
<name>A0A1I7UPM2_9PELO</name>